<dbReference type="GO" id="GO:0008168">
    <property type="term" value="F:methyltransferase activity"/>
    <property type="evidence" value="ECO:0007669"/>
    <property type="project" value="UniProtKB-KW"/>
</dbReference>
<proteinExistence type="predicted"/>
<keyword evidence="1" id="KW-0489">Methyltransferase</keyword>
<evidence type="ECO:0000313" key="2">
    <source>
        <dbReference type="Proteomes" id="UP000254867"/>
    </source>
</evidence>
<evidence type="ECO:0000313" key="1">
    <source>
        <dbReference type="EMBL" id="STO64380.1"/>
    </source>
</evidence>
<dbReference type="EMBL" id="UGHH01000002">
    <property type="protein sequence ID" value="STO64380.1"/>
    <property type="molecule type" value="Genomic_DNA"/>
</dbReference>
<keyword evidence="1" id="KW-0808">Transferase</keyword>
<dbReference type="SUPFAM" id="SSF53335">
    <property type="entry name" value="S-adenosyl-L-methionine-dependent methyltransferases"/>
    <property type="match status" value="1"/>
</dbReference>
<gene>
    <name evidence="1" type="ORF">NCTC10794_01444</name>
</gene>
<sequence length="80" mass="9145">MFLKYVKVVLDKYIDEEGEGWTIVDVFGGSGLLSHTAKQLKPKATVIYNDFDGYNERLSKEIKVKIINKINNFNGYKDLA</sequence>
<dbReference type="InterPro" id="IPR029063">
    <property type="entry name" value="SAM-dependent_MTases_sf"/>
</dbReference>
<protein>
    <submittedName>
        <fullName evidence="1">D12 class N6 adenine-specific DNA methyltransferase</fullName>
    </submittedName>
</protein>
<dbReference type="Proteomes" id="UP000254867">
    <property type="component" value="Unassembled WGS sequence"/>
</dbReference>
<name>A0A377I2Z7_HAEPH</name>
<reference evidence="1 2" key="1">
    <citation type="submission" date="2018-06" db="EMBL/GenBank/DDBJ databases">
        <authorList>
            <consortium name="Pathogen Informatics"/>
            <person name="Doyle S."/>
        </authorList>
    </citation>
    <scope>NUCLEOTIDE SEQUENCE [LARGE SCALE GENOMIC DNA]</scope>
    <source>
        <strain evidence="1 2">NCTC10794</strain>
    </source>
</reference>
<dbReference type="GO" id="GO:0032259">
    <property type="term" value="P:methylation"/>
    <property type="evidence" value="ECO:0007669"/>
    <property type="project" value="UniProtKB-KW"/>
</dbReference>
<dbReference type="AlphaFoldDB" id="A0A377I2Z7"/>
<organism evidence="1 2">
    <name type="scientific">Haemophilus parahaemolyticus</name>
    <dbReference type="NCBI Taxonomy" id="735"/>
    <lineage>
        <taxon>Bacteria</taxon>
        <taxon>Pseudomonadati</taxon>
        <taxon>Pseudomonadota</taxon>
        <taxon>Gammaproteobacteria</taxon>
        <taxon>Pasteurellales</taxon>
        <taxon>Pasteurellaceae</taxon>
        <taxon>Haemophilus</taxon>
    </lineage>
</organism>
<accession>A0A377I2Z7</accession>